<dbReference type="EMBL" id="JBHSYQ010000006">
    <property type="protein sequence ID" value="MFC6998586.1"/>
    <property type="molecule type" value="Genomic_DNA"/>
</dbReference>
<comment type="caution">
    <text evidence="1">The sequence shown here is derived from an EMBL/GenBank/DDBJ whole genome shotgun (WGS) entry which is preliminary data.</text>
</comment>
<protein>
    <submittedName>
        <fullName evidence="1">WbqC family protein</fullName>
    </submittedName>
</protein>
<evidence type="ECO:0000313" key="1">
    <source>
        <dbReference type="EMBL" id="MFC6998586.1"/>
    </source>
</evidence>
<dbReference type="RefSeq" id="WP_066617159.1">
    <property type="nucleotide sequence ID" value="NZ_JBHSYQ010000006.1"/>
</dbReference>
<dbReference type="Proteomes" id="UP001596405">
    <property type="component" value="Unassembled WGS sequence"/>
</dbReference>
<dbReference type="InterPro" id="IPR014985">
    <property type="entry name" value="WbqC"/>
</dbReference>
<gene>
    <name evidence="1" type="ORF">ACFQHR_13185</name>
</gene>
<evidence type="ECO:0000313" key="2">
    <source>
        <dbReference type="Proteomes" id="UP001596405"/>
    </source>
</evidence>
<accession>A0ABW2DL74</accession>
<dbReference type="Pfam" id="PF08889">
    <property type="entry name" value="WbqC"/>
    <property type="match status" value="1"/>
</dbReference>
<proteinExistence type="predicted"/>
<reference evidence="2" key="1">
    <citation type="journal article" date="2019" name="Int. J. Syst. Evol. Microbiol.">
        <title>The Global Catalogue of Microorganisms (GCM) 10K type strain sequencing project: providing services to taxonomists for standard genome sequencing and annotation.</title>
        <authorList>
            <consortium name="The Broad Institute Genomics Platform"/>
            <consortium name="The Broad Institute Genome Sequencing Center for Infectious Disease"/>
            <person name="Wu L."/>
            <person name="Ma J."/>
        </authorList>
    </citation>
    <scope>NUCLEOTIDE SEQUENCE [LARGE SCALE GENOMIC DNA]</scope>
    <source>
        <strain evidence="2">CGMCC 4.7393</strain>
    </source>
</reference>
<keyword evidence="2" id="KW-1185">Reference proteome</keyword>
<sequence length="231" mass="27211">MAKKIAILQSNYIPWKGYFDIINTVDEFIFYDEMQYTKNDWRNRNKIKSQNGVQWITIPVIQNNLEQKINETVVFDKKWNIKHWRTLQQSYSKAPYFKQYKETFEELYTNIGTEYLSQINYKLIQTICSILGITTSLTWSENYKIGEGKTERLVRLVQAAGGTEYVSGPAARDYLDVSLFEKEGITVSWMDYSNYPEYHQLFPPFEHGVSVLDLIFNEGPNSPNLMKTFNR</sequence>
<name>A0ABW2DL74_9BACT</name>
<organism evidence="1 2">
    <name type="scientific">Rufibacter roseus</name>
    <dbReference type="NCBI Taxonomy" id="1567108"/>
    <lineage>
        <taxon>Bacteria</taxon>
        <taxon>Pseudomonadati</taxon>
        <taxon>Bacteroidota</taxon>
        <taxon>Cytophagia</taxon>
        <taxon>Cytophagales</taxon>
        <taxon>Hymenobacteraceae</taxon>
        <taxon>Rufibacter</taxon>
    </lineage>
</organism>